<dbReference type="RefSeq" id="WP_115481108.1">
    <property type="nucleotide sequence ID" value="NZ_QRCT01000013.1"/>
</dbReference>
<comment type="similarity">
    <text evidence="2">Belongs to the bacterial solute-binding protein 2 family.</text>
</comment>
<evidence type="ECO:0000313" key="5">
    <source>
        <dbReference type="EMBL" id="RDU24364.1"/>
    </source>
</evidence>
<keyword evidence="6" id="KW-1185">Reference proteome</keyword>
<dbReference type="InterPro" id="IPR028082">
    <property type="entry name" value="Peripla_BP_I"/>
</dbReference>
<sequence>MIYRQKSMLFQTINNSELFGSTLMLLDNPFFVTLNNIGLLTIIDENGDKLIVLDPNLDQEKQNQQIIDLINQNVDIIFLAPVDWKGVKQALEAANEAGIPVFNVDAPVYNEELVTTIIASDNYKVGVLIAQDMMQRLDEAKIVIIDYPPAKSTIDRIQGFKDTILNKPQYEIVVQKTGEGPDLTAKNLMKEVIDDNIDFNVVFGINDVTAKGIVEALQEANKIQDTLVYGVDGSPEGKQMVKEGLLTATVAQSPIEIGMTAAELGYVYLQGDHVPKYVTIPVYIINKENINDYDLLSWQ</sequence>
<evidence type="ECO:0000256" key="3">
    <source>
        <dbReference type="ARBA" id="ARBA00022729"/>
    </source>
</evidence>
<name>A0A371AXR8_9FIRM</name>
<dbReference type="GO" id="GO:0030313">
    <property type="term" value="C:cell envelope"/>
    <property type="evidence" value="ECO:0007669"/>
    <property type="project" value="UniProtKB-SubCell"/>
</dbReference>
<evidence type="ECO:0000256" key="1">
    <source>
        <dbReference type="ARBA" id="ARBA00004196"/>
    </source>
</evidence>
<accession>A0A371AXR8</accession>
<dbReference type="SUPFAM" id="SSF53822">
    <property type="entry name" value="Periplasmic binding protein-like I"/>
    <property type="match status" value="1"/>
</dbReference>
<reference evidence="5 6" key="1">
    <citation type="submission" date="2018-07" db="EMBL/GenBank/DDBJ databases">
        <title>Anaerosacharophilus polymeroproducens gen. nov. sp. nov., an anaerobic bacterium isolated from salt field.</title>
        <authorList>
            <person name="Kim W."/>
            <person name="Yang S.-H."/>
            <person name="Oh J."/>
            <person name="Lee J.-H."/>
            <person name="Kwon K.K."/>
        </authorList>
    </citation>
    <scope>NUCLEOTIDE SEQUENCE [LARGE SCALE GENOMIC DNA]</scope>
    <source>
        <strain evidence="5 6">MCWD5</strain>
    </source>
</reference>
<dbReference type="AlphaFoldDB" id="A0A371AXR8"/>
<comment type="caution">
    <text evidence="5">The sequence shown here is derived from an EMBL/GenBank/DDBJ whole genome shotgun (WGS) entry which is preliminary data.</text>
</comment>
<organism evidence="5 6">
    <name type="scientific">Anaerosacchariphilus polymeriproducens</name>
    <dbReference type="NCBI Taxonomy" id="1812858"/>
    <lineage>
        <taxon>Bacteria</taxon>
        <taxon>Bacillati</taxon>
        <taxon>Bacillota</taxon>
        <taxon>Clostridia</taxon>
        <taxon>Lachnospirales</taxon>
        <taxon>Lachnospiraceae</taxon>
        <taxon>Anaerosacchariphilus</taxon>
    </lineage>
</organism>
<dbReference type="EMBL" id="QRCT01000013">
    <property type="protein sequence ID" value="RDU24364.1"/>
    <property type="molecule type" value="Genomic_DNA"/>
</dbReference>
<feature type="domain" description="Periplasmic binding protein" evidence="4">
    <location>
        <begin position="27"/>
        <end position="272"/>
    </location>
</feature>
<evidence type="ECO:0000259" key="4">
    <source>
        <dbReference type="Pfam" id="PF13407"/>
    </source>
</evidence>
<dbReference type="Gene3D" id="3.40.50.2300">
    <property type="match status" value="2"/>
</dbReference>
<dbReference type="Proteomes" id="UP000255036">
    <property type="component" value="Unassembled WGS sequence"/>
</dbReference>
<gene>
    <name evidence="5" type="ORF">DWV06_05160</name>
</gene>
<dbReference type="OrthoDB" id="9795981at2"/>
<keyword evidence="3" id="KW-0732">Signal</keyword>
<dbReference type="CDD" id="cd19971">
    <property type="entry name" value="PBP1_ABC_sugar_binding-like"/>
    <property type="match status" value="1"/>
</dbReference>
<dbReference type="PANTHER" id="PTHR46847">
    <property type="entry name" value="D-ALLOSE-BINDING PERIPLASMIC PROTEIN-RELATED"/>
    <property type="match status" value="1"/>
</dbReference>
<protein>
    <submittedName>
        <fullName evidence="5">Sugar ABC transporter substrate-binding protein</fullName>
    </submittedName>
</protein>
<proteinExistence type="inferred from homology"/>
<evidence type="ECO:0000256" key="2">
    <source>
        <dbReference type="ARBA" id="ARBA00007639"/>
    </source>
</evidence>
<dbReference type="Pfam" id="PF13407">
    <property type="entry name" value="Peripla_BP_4"/>
    <property type="match status" value="1"/>
</dbReference>
<dbReference type="InterPro" id="IPR025997">
    <property type="entry name" value="SBP_2_dom"/>
</dbReference>
<dbReference type="PANTHER" id="PTHR46847:SF1">
    <property type="entry name" value="D-ALLOSE-BINDING PERIPLASMIC PROTEIN-RELATED"/>
    <property type="match status" value="1"/>
</dbReference>
<comment type="subcellular location">
    <subcellularLocation>
        <location evidence="1">Cell envelope</location>
    </subcellularLocation>
</comment>
<dbReference type="GO" id="GO:0030246">
    <property type="term" value="F:carbohydrate binding"/>
    <property type="evidence" value="ECO:0007669"/>
    <property type="project" value="UniProtKB-ARBA"/>
</dbReference>
<evidence type="ECO:0000313" key="6">
    <source>
        <dbReference type="Proteomes" id="UP000255036"/>
    </source>
</evidence>